<dbReference type="CDD" id="cd18186">
    <property type="entry name" value="BTB_POZ_ZBTB_KLHL-like"/>
    <property type="match status" value="1"/>
</dbReference>
<dbReference type="Gene3D" id="3.30.710.10">
    <property type="entry name" value="Potassium Channel Kv1.1, Chain A"/>
    <property type="match status" value="1"/>
</dbReference>
<dbReference type="EMBL" id="JBBPEH010000011">
    <property type="protein sequence ID" value="KAK7532362.1"/>
    <property type="molecule type" value="Genomic_DNA"/>
</dbReference>
<evidence type="ECO:0000259" key="2">
    <source>
        <dbReference type="PROSITE" id="PS50097"/>
    </source>
</evidence>
<comment type="caution">
    <text evidence="3">The sequence shown here is derived from an EMBL/GenBank/DDBJ whole genome shotgun (WGS) entry which is preliminary data.</text>
</comment>
<dbReference type="Proteomes" id="UP001360953">
    <property type="component" value="Unassembled WGS sequence"/>
</dbReference>
<dbReference type="InterPro" id="IPR011333">
    <property type="entry name" value="SKP1/BTB/POZ_sf"/>
</dbReference>
<evidence type="ECO:0000256" key="1">
    <source>
        <dbReference type="SAM" id="MobiDB-lite"/>
    </source>
</evidence>
<dbReference type="PANTHER" id="PTHR47843:SF2">
    <property type="entry name" value="BTB DOMAIN-CONTAINING PROTEIN"/>
    <property type="match status" value="1"/>
</dbReference>
<evidence type="ECO:0000313" key="3">
    <source>
        <dbReference type="EMBL" id="KAK7532362.1"/>
    </source>
</evidence>
<name>A0ABR1LAV5_9PEZI</name>
<evidence type="ECO:0000313" key="4">
    <source>
        <dbReference type="Proteomes" id="UP001360953"/>
    </source>
</evidence>
<feature type="region of interest" description="Disordered" evidence="1">
    <location>
        <begin position="293"/>
        <end position="315"/>
    </location>
</feature>
<dbReference type="SUPFAM" id="SSF54695">
    <property type="entry name" value="POZ domain"/>
    <property type="match status" value="1"/>
</dbReference>
<dbReference type="InterPro" id="IPR000210">
    <property type="entry name" value="BTB/POZ_dom"/>
</dbReference>
<gene>
    <name evidence="3" type="ORF">J3D65DRAFT_103594</name>
</gene>
<proteinExistence type="predicted"/>
<feature type="domain" description="BTB" evidence="2">
    <location>
        <begin position="46"/>
        <end position="116"/>
    </location>
</feature>
<dbReference type="GeneID" id="92026558"/>
<sequence>MQDQGLKLKPTMEFENPLKMVYPPKPNPPISPYVRGPLRPSECSQRFLTFVVGPNQKKFAIHRDIICGSSRFFDIAFNHGHFKESQTKRMALEDTDENVFRVVLDWMYAPEQQMLKRYPLEAYRTDDQGNKVEKWWDYLLSSCYIFSVVYDIPKLADDIMRLFQARFGIWNTAKCPSIFTILRVFDNVPEDSALSKLLIEKFAEHWNPTTAQNPIEKRGLIELPHGFVMLLISNLIERRRALEKDLASAQRHWLPLLHGRSRGHSIKEKKPRPYKRVPEGSYLFRIWHKTSRPFRSRQPQPPIILAGTPRDLSGW</sequence>
<dbReference type="PANTHER" id="PTHR47843">
    <property type="entry name" value="BTB DOMAIN-CONTAINING PROTEIN-RELATED"/>
    <property type="match status" value="1"/>
</dbReference>
<keyword evidence="4" id="KW-1185">Reference proteome</keyword>
<reference evidence="3 4" key="1">
    <citation type="submission" date="2024-04" db="EMBL/GenBank/DDBJ databases">
        <title>Phyllosticta paracitricarpa is synonymous to the EU quarantine fungus P. citricarpa based on phylogenomic analyses.</title>
        <authorList>
            <consortium name="Lawrence Berkeley National Laboratory"/>
            <person name="Van ingen-buijs V.A."/>
            <person name="Van westerhoven A.C."/>
            <person name="Haridas S."/>
            <person name="Skiadas P."/>
            <person name="Martin F."/>
            <person name="Groenewald J.Z."/>
            <person name="Crous P.W."/>
            <person name="Seidl M.F."/>
        </authorList>
    </citation>
    <scope>NUCLEOTIDE SEQUENCE [LARGE SCALE GENOMIC DNA]</scope>
    <source>
        <strain evidence="3 4">CPC 17464</strain>
    </source>
</reference>
<organism evidence="3 4">
    <name type="scientific">Phyllosticta citribraziliensis</name>
    <dbReference type="NCBI Taxonomy" id="989973"/>
    <lineage>
        <taxon>Eukaryota</taxon>
        <taxon>Fungi</taxon>
        <taxon>Dikarya</taxon>
        <taxon>Ascomycota</taxon>
        <taxon>Pezizomycotina</taxon>
        <taxon>Dothideomycetes</taxon>
        <taxon>Dothideomycetes incertae sedis</taxon>
        <taxon>Botryosphaeriales</taxon>
        <taxon>Phyllostictaceae</taxon>
        <taxon>Phyllosticta</taxon>
    </lineage>
</organism>
<dbReference type="Pfam" id="PF00651">
    <property type="entry name" value="BTB"/>
    <property type="match status" value="1"/>
</dbReference>
<dbReference type="PROSITE" id="PS50097">
    <property type="entry name" value="BTB"/>
    <property type="match status" value="1"/>
</dbReference>
<dbReference type="RefSeq" id="XP_066652030.1">
    <property type="nucleotide sequence ID" value="XM_066793652.1"/>
</dbReference>
<protein>
    <recommendedName>
        <fullName evidence="2">BTB domain-containing protein</fullName>
    </recommendedName>
</protein>
<accession>A0ABR1LAV5</accession>